<dbReference type="PANTHER" id="PTHR13077:SF6">
    <property type="entry name" value="SELENOPROTEIN F"/>
    <property type="match status" value="1"/>
</dbReference>
<dbReference type="Proteomes" id="UP001152622">
    <property type="component" value="Chromosome 6"/>
</dbReference>
<evidence type="ECO:0000256" key="6">
    <source>
        <dbReference type="ARBA" id="ARBA00040775"/>
    </source>
</evidence>
<keyword evidence="4" id="KW-0256">Endoplasmic reticulum</keyword>
<comment type="similarity">
    <text evidence="2">Belongs to the selenoprotein M/F family.</text>
</comment>
<proteinExistence type="inferred from homology"/>
<organism evidence="8 9">
    <name type="scientific">Synaphobranchus kaupii</name>
    <name type="common">Kaup's arrowtooth eel</name>
    <dbReference type="NCBI Taxonomy" id="118154"/>
    <lineage>
        <taxon>Eukaryota</taxon>
        <taxon>Metazoa</taxon>
        <taxon>Chordata</taxon>
        <taxon>Craniata</taxon>
        <taxon>Vertebrata</taxon>
        <taxon>Euteleostomi</taxon>
        <taxon>Actinopterygii</taxon>
        <taxon>Neopterygii</taxon>
        <taxon>Teleostei</taxon>
        <taxon>Anguilliformes</taxon>
        <taxon>Synaphobranchidae</taxon>
        <taxon>Synaphobranchus</taxon>
    </lineage>
</organism>
<keyword evidence="9" id="KW-1185">Reference proteome</keyword>
<evidence type="ECO:0000313" key="9">
    <source>
        <dbReference type="Proteomes" id="UP001152622"/>
    </source>
</evidence>
<dbReference type="InterPro" id="IPR039992">
    <property type="entry name" value="Sep15_SelM"/>
</dbReference>
<accession>A0A9Q1IW75</accession>
<evidence type="ECO:0000256" key="4">
    <source>
        <dbReference type="ARBA" id="ARBA00022824"/>
    </source>
</evidence>
<dbReference type="AlphaFoldDB" id="A0A9Q1IW75"/>
<dbReference type="InterPro" id="IPR038219">
    <property type="entry name" value="Sep15/SelM_sf"/>
</dbReference>
<protein>
    <recommendedName>
        <fullName evidence="6">Selenoprotein F</fullName>
    </recommendedName>
</protein>
<evidence type="ECO:0000256" key="2">
    <source>
        <dbReference type="ARBA" id="ARBA00005742"/>
    </source>
</evidence>
<dbReference type="SUPFAM" id="SSF52833">
    <property type="entry name" value="Thioredoxin-like"/>
    <property type="match status" value="1"/>
</dbReference>
<dbReference type="InterPro" id="IPR014912">
    <property type="entry name" value="Sep15_SelM_dom"/>
</dbReference>
<evidence type="ECO:0000256" key="1">
    <source>
        <dbReference type="ARBA" id="ARBA00004319"/>
    </source>
</evidence>
<dbReference type="PANTHER" id="PTHR13077">
    <property type="entry name" value="SELENOPROTEIN F"/>
    <property type="match status" value="1"/>
</dbReference>
<reference evidence="8" key="1">
    <citation type="journal article" date="2023" name="Science">
        <title>Genome structures resolve the early diversification of teleost fishes.</title>
        <authorList>
            <person name="Parey E."/>
            <person name="Louis A."/>
            <person name="Montfort J."/>
            <person name="Bouchez O."/>
            <person name="Roques C."/>
            <person name="Iampietro C."/>
            <person name="Lluch J."/>
            <person name="Castinel A."/>
            <person name="Donnadieu C."/>
            <person name="Desvignes T."/>
            <person name="Floi Bucao C."/>
            <person name="Jouanno E."/>
            <person name="Wen M."/>
            <person name="Mejri S."/>
            <person name="Dirks R."/>
            <person name="Jansen H."/>
            <person name="Henkel C."/>
            <person name="Chen W.J."/>
            <person name="Zahm M."/>
            <person name="Cabau C."/>
            <person name="Klopp C."/>
            <person name="Thompson A.W."/>
            <person name="Robinson-Rechavi M."/>
            <person name="Braasch I."/>
            <person name="Lecointre G."/>
            <person name="Bobe J."/>
            <person name="Postlethwait J.H."/>
            <person name="Berthelot C."/>
            <person name="Roest Crollius H."/>
            <person name="Guiguen Y."/>
        </authorList>
    </citation>
    <scope>NUCLEOTIDE SEQUENCE</scope>
    <source>
        <strain evidence="8">WJC10195</strain>
    </source>
</reference>
<gene>
    <name evidence="8" type="ORF">SKAU_G00202060</name>
</gene>
<evidence type="ECO:0000256" key="5">
    <source>
        <dbReference type="ARBA" id="ARBA00022933"/>
    </source>
</evidence>
<dbReference type="Pfam" id="PF08806">
    <property type="entry name" value="Sep15_SelM"/>
    <property type="match status" value="1"/>
</dbReference>
<comment type="subcellular location">
    <subcellularLocation>
        <location evidence="1">Endoplasmic reticulum lumen</location>
    </subcellularLocation>
</comment>
<sequence>MHLHKRRQFYWRCHVTNAWVIARFVNEPRRPAATARSRSAPRVASPARCCDHGPFVRSDKPKTFRGLQIKYVRGSDPVLKLLDDNGNIAEELSILKWNTDSVEEFLGEKLERI</sequence>
<dbReference type="GO" id="GO:0016491">
    <property type="term" value="F:oxidoreductase activity"/>
    <property type="evidence" value="ECO:0007669"/>
    <property type="project" value="TreeGrafter"/>
</dbReference>
<dbReference type="Gene3D" id="3.40.30.50">
    <property type="entry name" value="Sep15/SelM thioredoxin-like domain, active-site redox motif"/>
    <property type="match status" value="1"/>
</dbReference>
<evidence type="ECO:0000313" key="8">
    <source>
        <dbReference type="EMBL" id="KAJ8357412.1"/>
    </source>
</evidence>
<dbReference type="InterPro" id="IPR036249">
    <property type="entry name" value="Thioredoxin-like_sf"/>
</dbReference>
<dbReference type="EMBL" id="JAINUF010000006">
    <property type="protein sequence ID" value="KAJ8357412.1"/>
    <property type="molecule type" value="Genomic_DNA"/>
</dbReference>
<dbReference type="OrthoDB" id="1910009at2759"/>
<evidence type="ECO:0000256" key="3">
    <source>
        <dbReference type="ARBA" id="ARBA00022729"/>
    </source>
</evidence>
<evidence type="ECO:0000259" key="7">
    <source>
        <dbReference type="Pfam" id="PF08806"/>
    </source>
</evidence>
<keyword evidence="5" id="KW-0712">Selenocysteine</keyword>
<name>A0A9Q1IW75_SYNKA</name>
<dbReference type="GO" id="GO:0005788">
    <property type="term" value="C:endoplasmic reticulum lumen"/>
    <property type="evidence" value="ECO:0007669"/>
    <property type="project" value="UniProtKB-SubCell"/>
</dbReference>
<comment type="caution">
    <text evidence="8">The sequence shown here is derived from an EMBL/GenBank/DDBJ whole genome shotgun (WGS) entry which is preliminary data.</text>
</comment>
<keyword evidence="3" id="KW-0732">Signal</keyword>
<feature type="domain" description="Selenoprotein F/M" evidence="7">
    <location>
        <begin position="55"/>
        <end position="110"/>
    </location>
</feature>